<sequence length="211" mass="24357">MSTLQFADTYNLVAFLSKPAECEGFEQIVDFLNAHTIKYALTVNPTICTSCIEQFWSTIKAKTINGKIQLRALVDRKKVIITESTIRKDLQLEYAEEEEEVRLAREKVEKEQEANVALIKEWNDIQEKIVADQRKHFTAKRAEGKKNRPPTKAQQRSIMVNTFVDFKIELVEGTKKREGLEKRAGIKLEQEVVKKQKVDVDKETEQETAEL</sequence>
<reference evidence="2" key="1">
    <citation type="journal article" date="2022" name="Int. J. Mol. Sci.">
        <title>Draft Genome of Tanacetum Coccineum: Genomic Comparison of Closely Related Tanacetum-Family Plants.</title>
        <authorList>
            <person name="Yamashiro T."/>
            <person name="Shiraishi A."/>
            <person name="Nakayama K."/>
            <person name="Satake H."/>
        </authorList>
    </citation>
    <scope>NUCLEOTIDE SEQUENCE</scope>
</reference>
<protein>
    <recommendedName>
        <fullName evidence="4">Xylulose kinase-1</fullName>
    </recommendedName>
</protein>
<keyword evidence="3" id="KW-1185">Reference proteome</keyword>
<evidence type="ECO:0008006" key="4">
    <source>
        <dbReference type="Google" id="ProtNLM"/>
    </source>
</evidence>
<feature type="coiled-coil region" evidence="1">
    <location>
        <begin position="87"/>
        <end position="121"/>
    </location>
</feature>
<name>A0ABQ4ZA52_9ASTR</name>
<proteinExistence type="predicted"/>
<reference evidence="2" key="2">
    <citation type="submission" date="2022-01" db="EMBL/GenBank/DDBJ databases">
        <authorList>
            <person name="Yamashiro T."/>
            <person name="Shiraishi A."/>
            <person name="Satake H."/>
            <person name="Nakayama K."/>
        </authorList>
    </citation>
    <scope>NUCLEOTIDE SEQUENCE</scope>
</reference>
<dbReference type="EMBL" id="BQNB010011169">
    <property type="protein sequence ID" value="GJS87069.1"/>
    <property type="molecule type" value="Genomic_DNA"/>
</dbReference>
<organism evidence="2 3">
    <name type="scientific">Tanacetum coccineum</name>
    <dbReference type="NCBI Taxonomy" id="301880"/>
    <lineage>
        <taxon>Eukaryota</taxon>
        <taxon>Viridiplantae</taxon>
        <taxon>Streptophyta</taxon>
        <taxon>Embryophyta</taxon>
        <taxon>Tracheophyta</taxon>
        <taxon>Spermatophyta</taxon>
        <taxon>Magnoliopsida</taxon>
        <taxon>eudicotyledons</taxon>
        <taxon>Gunneridae</taxon>
        <taxon>Pentapetalae</taxon>
        <taxon>asterids</taxon>
        <taxon>campanulids</taxon>
        <taxon>Asterales</taxon>
        <taxon>Asteraceae</taxon>
        <taxon>Asteroideae</taxon>
        <taxon>Anthemideae</taxon>
        <taxon>Anthemidinae</taxon>
        <taxon>Tanacetum</taxon>
    </lineage>
</organism>
<accession>A0ABQ4ZA52</accession>
<evidence type="ECO:0000256" key="1">
    <source>
        <dbReference type="SAM" id="Coils"/>
    </source>
</evidence>
<dbReference type="Proteomes" id="UP001151760">
    <property type="component" value="Unassembled WGS sequence"/>
</dbReference>
<evidence type="ECO:0000313" key="2">
    <source>
        <dbReference type="EMBL" id="GJS87069.1"/>
    </source>
</evidence>
<gene>
    <name evidence="2" type="ORF">Tco_0769705</name>
</gene>
<evidence type="ECO:0000313" key="3">
    <source>
        <dbReference type="Proteomes" id="UP001151760"/>
    </source>
</evidence>
<keyword evidence="1" id="KW-0175">Coiled coil</keyword>
<comment type="caution">
    <text evidence="2">The sequence shown here is derived from an EMBL/GenBank/DDBJ whole genome shotgun (WGS) entry which is preliminary data.</text>
</comment>